<dbReference type="NCBIfam" id="TIGR00044">
    <property type="entry name" value="YggS family pyridoxal phosphate-dependent enzyme"/>
    <property type="match status" value="1"/>
</dbReference>
<dbReference type="Gene3D" id="3.20.20.10">
    <property type="entry name" value="Alanine racemase"/>
    <property type="match status" value="1"/>
</dbReference>
<comment type="caution">
    <text evidence="6">The sequence shown here is derived from an EMBL/GenBank/DDBJ whole genome shotgun (WGS) entry which is preliminary data.</text>
</comment>
<dbReference type="HAMAP" id="MF_02087">
    <property type="entry name" value="PLP_homeostasis"/>
    <property type="match status" value="1"/>
</dbReference>
<dbReference type="GO" id="GO:0030170">
    <property type="term" value="F:pyridoxal phosphate binding"/>
    <property type="evidence" value="ECO:0007669"/>
    <property type="project" value="UniProtKB-UniRule"/>
</dbReference>
<evidence type="ECO:0000313" key="6">
    <source>
        <dbReference type="EMBL" id="HIV85510.1"/>
    </source>
</evidence>
<dbReference type="CDD" id="cd00635">
    <property type="entry name" value="PLPDE_III_YBL036c_like"/>
    <property type="match status" value="1"/>
</dbReference>
<dbReference type="EMBL" id="DXIJ01000034">
    <property type="protein sequence ID" value="HIV85510.1"/>
    <property type="molecule type" value="Genomic_DNA"/>
</dbReference>
<organism evidence="6 7">
    <name type="scientific">Candidatus Monoglobus merdigallinarum</name>
    <dbReference type="NCBI Taxonomy" id="2838698"/>
    <lineage>
        <taxon>Bacteria</taxon>
        <taxon>Bacillati</taxon>
        <taxon>Bacillota</taxon>
        <taxon>Clostridia</taxon>
        <taxon>Monoglobales</taxon>
        <taxon>Monoglobaceae</taxon>
        <taxon>Monoglobus</taxon>
    </lineage>
</organism>
<evidence type="ECO:0000256" key="2">
    <source>
        <dbReference type="HAMAP-Rule" id="MF_02087"/>
    </source>
</evidence>
<proteinExistence type="inferred from homology"/>
<comment type="cofactor">
    <cofactor evidence="3">
        <name>pyridoxal 5'-phosphate</name>
        <dbReference type="ChEBI" id="CHEBI:597326"/>
    </cofactor>
</comment>
<dbReference type="PIRSF" id="PIRSF004848">
    <property type="entry name" value="YBL036c_PLPDEIII"/>
    <property type="match status" value="1"/>
</dbReference>
<keyword evidence="1 2" id="KW-0663">Pyridoxal phosphate</keyword>
<sequence>MPDVKQNYLDVLRTARSIAEDCGRDPEDIRLIAVSKTKPLELVEEAALAGAVDFGENRPQELAVKQEQRPELRWHQIGHLQKNKVKLVVGKAEFIHSVDSLELASLINKRAASLGVLQKILLQVNITGEETKFGVSPGELEGLIEGVRPLGNIRLEGLMTISAPGYTPQQNAEVFKTLKALAVRQGLHELSMGMTHDFKEAIECGATMIRVGTAIFGERDYQNKR</sequence>
<comment type="similarity">
    <text evidence="2 4">Belongs to the pyridoxal phosphate-binding protein YggS/PROSC family.</text>
</comment>
<gene>
    <name evidence="6" type="ORF">H9900_01730</name>
</gene>
<protein>
    <recommendedName>
        <fullName evidence="2">Pyridoxal phosphate homeostasis protein</fullName>
        <shortName evidence="2">PLP homeostasis protein</shortName>
    </recommendedName>
</protein>
<name>A0A9D1PRF4_9FIRM</name>
<dbReference type="FunFam" id="3.20.20.10:FF:000018">
    <property type="entry name" value="Pyridoxal phosphate homeostasis protein"/>
    <property type="match status" value="1"/>
</dbReference>
<dbReference type="AlphaFoldDB" id="A0A9D1PRF4"/>
<evidence type="ECO:0000259" key="5">
    <source>
        <dbReference type="Pfam" id="PF01168"/>
    </source>
</evidence>
<dbReference type="PANTHER" id="PTHR10146:SF14">
    <property type="entry name" value="PYRIDOXAL PHOSPHATE HOMEOSTASIS PROTEIN"/>
    <property type="match status" value="1"/>
</dbReference>
<evidence type="ECO:0000256" key="3">
    <source>
        <dbReference type="PIRSR" id="PIRSR004848-1"/>
    </source>
</evidence>
<dbReference type="SUPFAM" id="SSF51419">
    <property type="entry name" value="PLP-binding barrel"/>
    <property type="match status" value="1"/>
</dbReference>
<reference evidence="6" key="2">
    <citation type="submission" date="2021-04" db="EMBL/GenBank/DDBJ databases">
        <authorList>
            <person name="Gilroy R."/>
        </authorList>
    </citation>
    <scope>NUCLEOTIDE SEQUENCE</scope>
    <source>
        <strain evidence="6">5790</strain>
    </source>
</reference>
<dbReference type="InterPro" id="IPR011078">
    <property type="entry name" value="PyrdxlP_homeostasis"/>
</dbReference>
<accession>A0A9D1PRF4</accession>
<dbReference type="PANTHER" id="PTHR10146">
    <property type="entry name" value="PROLINE SYNTHETASE CO-TRANSCRIBED BACTERIAL HOMOLOG PROTEIN"/>
    <property type="match status" value="1"/>
</dbReference>
<dbReference type="Proteomes" id="UP000824162">
    <property type="component" value="Unassembled WGS sequence"/>
</dbReference>
<dbReference type="InterPro" id="IPR029066">
    <property type="entry name" value="PLP-binding_barrel"/>
</dbReference>
<dbReference type="InterPro" id="IPR001608">
    <property type="entry name" value="Ala_racemase_N"/>
</dbReference>
<reference evidence="6" key="1">
    <citation type="journal article" date="2021" name="PeerJ">
        <title>Extensive microbial diversity within the chicken gut microbiome revealed by metagenomics and culture.</title>
        <authorList>
            <person name="Gilroy R."/>
            <person name="Ravi A."/>
            <person name="Getino M."/>
            <person name="Pursley I."/>
            <person name="Horton D.L."/>
            <person name="Alikhan N.F."/>
            <person name="Baker D."/>
            <person name="Gharbi K."/>
            <person name="Hall N."/>
            <person name="Watson M."/>
            <person name="Adriaenssens E.M."/>
            <person name="Foster-Nyarko E."/>
            <person name="Jarju S."/>
            <person name="Secka A."/>
            <person name="Antonio M."/>
            <person name="Oren A."/>
            <person name="Chaudhuri R.R."/>
            <person name="La Ragione R."/>
            <person name="Hildebrand F."/>
            <person name="Pallen M.J."/>
        </authorList>
    </citation>
    <scope>NUCLEOTIDE SEQUENCE</scope>
    <source>
        <strain evidence="6">5790</strain>
    </source>
</reference>
<feature type="modified residue" description="N6-(pyridoxal phosphate)lysine" evidence="2 3">
    <location>
        <position position="36"/>
    </location>
</feature>
<comment type="function">
    <text evidence="2">Pyridoxal 5'-phosphate (PLP)-binding protein, which is involved in PLP homeostasis.</text>
</comment>
<evidence type="ECO:0000256" key="1">
    <source>
        <dbReference type="ARBA" id="ARBA00022898"/>
    </source>
</evidence>
<feature type="domain" description="Alanine racemase N-terminal" evidence="5">
    <location>
        <begin position="29"/>
        <end position="219"/>
    </location>
</feature>
<dbReference type="Pfam" id="PF01168">
    <property type="entry name" value="Ala_racemase_N"/>
    <property type="match status" value="1"/>
</dbReference>
<evidence type="ECO:0000313" key="7">
    <source>
        <dbReference type="Proteomes" id="UP000824162"/>
    </source>
</evidence>
<evidence type="ECO:0000256" key="4">
    <source>
        <dbReference type="RuleBase" id="RU004514"/>
    </source>
</evidence>